<reference evidence="3 4" key="1">
    <citation type="submission" date="2021-02" db="EMBL/GenBank/DDBJ databases">
        <title>Variation within the Batrachochytrium salamandrivorans European outbreak.</title>
        <authorList>
            <person name="Kelly M."/>
            <person name="Pasmans F."/>
            <person name="Shea T.P."/>
            <person name="Munoz J.F."/>
            <person name="Carranza S."/>
            <person name="Cuomo C.A."/>
            <person name="Martel A."/>
        </authorList>
    </citation>
    <scope>NUCLEOTIDE SEQUENCE [LARGE SCALE GENOMIC DNA]</scope>
    <source>
        <strain evidence="3 4">AMFP18/2</strain>
    </source>
</reference>
<protein>
    <submittedName>
        <fullName evidence="3">Uncharacterized protein</fullName>
    </submittedName>
</protein>
<evidence type="ECO:0000313" key="3">
    <source>
        <dbReference type="EMBL" id="KAH6595226.1"/>
    </source>
</evidence>
<feature type="region of interest" description="Disordered" evidence="1">
    <location>
        <begin position="46"/>
        <end position="120"/>
    </location>
</feature>
<comment type="caution">
    <text evidence="3">The sequence shown here is derived from an EMBL/GenBank/DDBJ whole genome shotgun (WGS) entry which is preliminary data.</text>
</comment>
<gene>
    <name evidence="3" type="ORF">BASA50_006019</name>
</gene>
<organism evidence="3 4">
    <name type="scientific">Batrachochytrium salamandrivorans</name>
    <dbReference type="NCBI Taxonomy" id="1357716"/>
    <lineage>
        <taxon>Eukaryota</taxon>
        <taxon>Fungi</taxon>
        <taxon>Fungi incertae sedis</taxon>
        <taxon>Chytridiomycota</taxon>
        <taxon>Chytridiomycota incertae sedis</taxon>
        <taxon>Chytridiomycetes</taxon>
        <taxon>Rhizophydiales</taxon>
        <taxon>Rhizophydiales incertae sedis</taxon>
        <taxon>Batrachochytrium</taxon>
    </lineage>
</organism>
<feature type="signal peptide" evidence="2">
    <location>
        <begin position="1"/>
        <end position="18"/>
    </location>
</feature>
<proteinExistence type="predicted"/>
<name>A0ABQ8FB56_9FUNG</name>
<keyword evidence="4" id="KW-1185">Reference proteome</keyword>
<evidence type="ECO:0000256" key="1">
    <source>
        <dbReference type="SAM" id="MobiDB-lite"/>
    </source>
</evidence>
<evidence type="ECO:0000313" key="4">
    <source>
        <dbReference type="Proteomes" id="UP001648503"/>
    </source>
</evidence>
<sequence length="396" mass="44177">MRLSTGIILSILSANVFAIEHPNGAHPGSLLARRAVVADADAPFLQKRNNDGDKEEQEEQAKPKVSSAPNPDFSQKPYVYVKDAFKDDPNLDPNPSDDTKDGPIDFPEYVPDQDDETKDERENVYAGLDPGQGRTSFADALGDSPSQVLGHIKKELSRAKLKVGLFYGTCRASRASDKVWLDFGGLKGKAMGDELYKMLSYALETPRNYRILYKDSARSPFRLELPSTIPDESKKTYKRLQKKVLKSIEKHITTIDDTIGSISVTPWRMITWLKVMMSTIDGFYKVIIETKSEYSSLLAGLGISDDMNLEGLEVHIKVVEKHKLELYDRFNKIVKMVEDYRTNLKQRSTSKFLSSIRKSKGRPEVESKPLGDGASGSAQSNDAVVGDLIDFSDANE</sequence>
<keyword evidence="2" id="KW-0732">Signal</keyword>
<accession>A0ABQ8FB56</accession>
<dbReference type="Proteomes" id="UP001648503">
    <property type="component" value="Unassembled WGS sequence"/>
</dbReference>
<feature type="chain" id="PRO_5045985555" evidence="2">
    <location>
        <begin position="19"/>
        <end position="396"/>
    </location>
</feature>
<dbReference type="EMBL" id="JAFCIX010000312">
    <property type="protein sequence ID" value="KAH6595226.1"/>
    <property type="molecule type" value="Genomic_DNA"/>
</dbReference>
<evidence type="ECO:0000256" key="2">
    <source>
        <dbReference type="SAM" id="SignalP"/>
    </source>
</evidence>
<feature type="region of interest" description="Disordered" evidence="1">
    <location>
        <begin position="351"/>
        <end position="384"/>
    </location>
</feature>